<dbReference type="PANTHER" id="PTHR36451:SF1">
    <property type="entry name" value="OMEGA-HYDROXY-BETA-DIHYDROMENAQUINONE-9 SULFOTRANSFERASE STF3"/>
    <property type="match status" value="1"/>
</dbReference>
<keyword evidence="1" id="KW-0808">Transferase</keyword>
<sequence>MSLTFQQVVEGARAKTGGLPDPDCDSWREGLEILLKDHANQQRLTERGWASVRNRYVDCLAERMVVDDYHRRHPELASQPIERPVFILGMPRTGTTMVSYLMESDPANRTMLRWEAYNLAPPAAPGALRTDPRCLAEVAKDEMILKAAAKVAAAHFEPGDSPTECVHLLAQDFRSLMLAVVTTTPTYHDWLLFTDMASAFEHRKRAMQIMQSTNPGRWVLKMPSDSLFVRQIFKTFPDARVIWTHRDPYAAAASAFGMRGASRPFSEVDAGADYMRRHFPLQFALHLSRPLEVSKERPQDFYHLYYDSLIADPLAEMQRVYSWLGDDWTEASERAMRGWLSDNPQNKHGKHVYSFEEWGLTKQDMEPYFSDYLRAHPVERTKA</sequence>
<keyword evidence="2" id="KW-1185">Reference proteome</keyword>
<proteinExistence type="predicted"/>
<dbReference type="PANTHER" id="PTHR36451">
    <property type="entry name" value="PAPS-DEPENDENT SULFOTRANSFERASE STF3"/>
    <property type="match status" value="1"/>
</dbReference>
<evidence type="ECO:0000313" key="1">
    <source>
        <dbReference type="EMBL" id="MEJ6010104.1"/>
    </source>
</evidence>
<comment type="caution">
    <text evidence="1">The sequence shown here is derived from an EMBL/GenBank/DDBJ whole genome shotgun (WGS) entry which is preliminary data.</text>
</comment>
<reference evidence="1 2" key="1">
    <citation type="submission" date="2024-03" db="EMBL/GenBank/DDBJ databases">
        <authorList>
            <person name="Jo J.-H."/>
        </authorList>
    </citation>
    <scope>NUCLEOTIDE SEQUENCE [LARGE SCALE GENOMIC DNA]</scope>
    <source>
        <strain evidence="1 2">AS3R-12</strain>
    </source>
</reference>
<dbReference type="SUPFAM" id="SSF52540">
    <property type="entry name" value="P-loop containing nucleoside triphosphate hydrolases"/>
    <property type="match status" value="1"/>
</dbReference>
<dbReference type="EC" id="2.8.2.-" evidence="1"/>
<dbReference type="EMBL" id="JBBHJY010000004">
    <property type="protein sequence ID" value="MEJ6010104.1"/>
    <property type="molecule type" value="Genomic_DNA"/>
</dbReference>
<dbReference type="GO" id="GO:0016740">
    <property type="term" value="F:transferase activity"/>
    <property type="evidence" value="ECO:0007669"/>
    <property type="project" value="UniProtKB-KW"/>
</dbReference>
<protein>
    <submittedName>
        <fullName evidence="1">Sulfotransferase</fullName>
        <ecNumber evidence="1">2.8.2.-</ecNumber>
    </submittedName>
</protein>
<dbReference type="InterPro" id="IPR052736">
    <property type="entry name" value="Stf3_sulfotransferase"/>
</dbReference>
<organism evidence="1 2">
    <name type="scientific">Novosphingobium aquae</name>
    <dbReference type="NCBI Taxonomy" id="3133435"/>
    <lineage>
        <taxon>Bacteria</taxon>
        <taxon>Pseudomonadati</taxon>
        <taxon>Pseudomonadota</taxon>
        <taxon>Alphaproteobacteria</taxon>
        <taxon>Sphingomonadales</taxon>
        <taxon>Sphingomonadaceae</taxon>
        <taxon>Novosphingobium</taxon>
    </lineage>
</organism>
<dbReference type="InterPro" id="IPR027417">
    <property type="entry name" value="P-loop_NTPase"/>
</dbReference>
<evidence type="ECO:0000313" key="2">
    <source>
        <dbReference type="Proteomes" id="UP001379235"/>
    </source>
</evidence>
<dbReference type="Pfam" id="PF13469">
    <property type="entry name" value="Sulfotransfer_3"/>
    <property type="match status" value="1"/>
</dbReference>
<accession>A0ABU8S9C6</accession>
<name>A0ABU8S9C6_9SPHN</name>
<dbReference type="Proteomes" id="UP001379235">
    <property type="component" value="Unassembled WGS sequence"/>
</dbReference>
<gene>
    <name evidence="1" type="ORF">WG900_09230</name>
</gene>
<dbReference type="RefSeq" id="WP_339966578.1">
    <property type="nucleotide sequence ID" value="NZ_JBBHJY010000004.1"/>
</dbReference>
<dbReference type="Gene3D" id="3.40.50.300">
    <property type="entry name" value="P-loop containing nucleotide triphosphate hydrolases"/>
    <property type="match status" value="1"/>
</dbReference>